<feature type="transmembrane region" description="Helical" evidence="1">
    <location>
        <begin position="12"/>
        <end position="31"/>
    </location>
</feature>
<dbReference type="OrthoDB" id="8526313at2"/>
<accession>A0A1H9G0C8</accession>
<evidence type="ECO:0000256" key="1">
    <source>
        <dbReference type="SAM" id="Phobius"/>
    </source>
</evidence>
<dbReference type="PROSITE" id="PS51257">
    <property type="entry name" value="PROKAR_LIPOPROTEIN"/>
    <property type="match status" value="1"/>
</dbReference>
<proteinExistence type="predicted"/>
<protein>
    <submittedName>
        <fullName evidence="2">Uncharacterized conserved protein YdbL, DUF1318 family</fullName>
    </submittedName>
</protein>
<keyword evidence="1" id="KW-0812">Transmembrane</keyword>
<dbReference type="RefSeq" id="WP_090209082.1">
    <property type="nucleotide sequence ID" value="NZ_FOFO01000031.1"/>
</dbReference>
<dbReference type="InterPro" id="IPR008309">
    <property type="entry name" value="YdbL"/>
</dbReference>
<gene>
    <name evidence="2" type="ORF">SAMN05421693_13117</name>
</gene>
<organism evidence="2 3">
    <name type="scientific">Ectothiorhodospira magna</name>
    <dbReference type="NCBI Taxonomy" id="867345"/>
    <lineage>
        <taxon>Bacteria</taxon>
        <taxon>Pseudomonadati</taxon>
        <taxon>Pseudomonadota</taxon>
        <taxon>Gammaproteobacteria</taxon>
        <taxon>Chromatiales</taxon>
        <taxon>Ectothiorhodospiraceae</taxon>
        <taxon>Ectothiorhodospira</taxon>
    </lineage>
</organism>
<evidence type="ECO:0000313" key="2">
    <source>
        <dbReference type="EMBL" id="SEQ43602.1"/>
    </source>
</evidence>
<keyword evidence="3" id="KW-1185">Reference proteome</keyword>
<dbReference type="Proteomes" id="UP000199496">
    <property type="component" value="Unassembled WGS sequence"/>
</dbReference>
<keyword evidence="1" id="KW-0472">Membrane</keyword>
<dbReference type="STRING" id="867345.SAMN05421693_13117"/>
<sequence length="209" mass="23456">MTRHFIAIPRHLAWFGAVLLLTACVTINIYFPAAAAEDAARTIVRDVLGETARPADESPETKPTTPEARLDGAGQRILGVILDTVIPPAQAQQANINIRTATIDNLRASMRSRTPALQPHFASGAIGFTRDGMVTIRDLNAVPLRDRATVQRLVTEENADRNALYREIARANDRPEWESDIRATFARVWVQEAPRGYWYQDERGQWRQK</sequence>
<keyword evidence="1" id="KW-1133">Transmembrane helix</keyword>
<dbReference type="Pfam" id="PF07027">
    <property type="entry name" value="DUF1318"/>
    <property type="match status" value="1"/>
</dbReference>
<name>A0A1H9G0C8_9GAMM</name>
<evidence type="ECO:0000313" key="3">
    <source>
        <dbReference type="Proteomes" id="UP000199496"/>
    </source>
</evidence>
<dbReference type="AlphaFoldDB" id="A0A1H9G0C8"/>
<dbReference type="EMBL" id="FOFO01000031">
    <property type="protein sequence ID" value="SEQ43602.1"/>
    <property type="molecule type" value="Genomic_DNA"/>
</dbReference>
<reference evidence="2 3" key="1">
    <citation type="submission" date="2016-10" db="EMBL/GenBank/DDBJ databases">
        <authorList>
            <person name="de Groot N.N."/>
        </authorList>
    </citation>
    <scope>NUCLEOTIDE SEQUENCE [LARGE SCALE GENOMIC DNA]</scope>
    <source>
        <strain evidence="2 3">B7-7</strain>
    </source>
</reference>